<organism evidence="3 4">
    <name type="scientific">Thermococcus argininiproducens</name>
    <dbReference type="NCBI Taxonomy" id="2866384"/>
    <lineage>
        <taxon>Archaea</taxon>
        <taxon>Methanobacteriati</taxon>
        <taxon>Methanobacteriota</taxon>
        <taxon>Thermococci</taxon>
        <taxon>Thermococcales</taxon>
        <taxon>Thermococcaceae</taxon>
        <taxon>Thermococcus</taxon>
    </lineage>
</organism>
<dbReference type="InterPro" id="IPR000835">
    <property type="entry name" value="HTH_MarR-typ"/>
</dbReference>
<dbReference type="EMBL" id="CP080572">
    <property type="protein sequence ID" value="USH00853.1"/>
    <property type="molecule type" value="Genomic_DNA"/>
</dbReference>
<dbReference type="Proteomes" id="UP001056425">
    <property type="component" value="Chromosome"/>
</dbReference>
<dbReference type="InterPro" id="IPR056528">
    <property type="entry name" value="HVO_2833_C"/>
</dbReference>
<dbReference type="InterPro" id="IPR036390">
    <property type="entry name" value="WH_DNA-bd_sf"/>
</dbReference>
<dbReference type="AlphaFoldDB" id="A0A9E7SEE2"/>
<evidence type="ECO:0000313" key="4">
    <source>
        <dbReference type="Proteomes" id="UP001056425"/>
    </source>
</evidence>
<feature type="domain" description="HTH marR-type" evidence="1">
    <location>
        <begin position="3"/>
        <end position="53"/>
    </location>
</feature>
<dbReference type="Pfam" id="PF12802">
    <property type="entry name" value="MarR_2"/>
    <property type="match status" value="1"/>
</dbReference>
<reference evidence="3 4" key="1">
    <citation type="submission" date="2021-08" db="EMBL/GenBank/DDBJ databases">
        <title>Thermococcus onnuriiensis IOH2.</title>
        <authorList>
            <person name="Park Y.-J."/>
        </authorList>
    </citation>
    <scope>NUCLEOTIDE SEQUENCE [LARGE SCALE GENOMIC DNA]</scope>
    <source>
        <strain evidence="3 4">IOH2</strain>
    </source>
</reference>
<name>A0A9E7SEE2_9EURY</name>
<evidence type="ECO:0000313" key="3">
    <source>
        <dbReference type="EMBL" id="USH00853.1"/>
    </source>
</evidence>
<keyword evidence="4" id="KW-1185">Reference proteome</keyword>
<dbReference type="InterPro" id="IPR011991">
    <property type="entry name" value="ArsR-like_HTH"/>
</dbReference>
<evidence type="ECO:0000259" key="1">
    <source>
        <dbReference type="Pfam" id="PF12802"/>
    </source>
</evidence>
<dbReference type="GO" id="GO:0003700">
    <property type="term" value="F:DNA-binding transcription factor activity"/>
    <property type="evidence" value="ECO:0007669"/>
    <property type="project" value="InterPro"/>
</dbReference>
<accession>A0A9E7SEE2</accession>
<protein>
    <submittedName>
        <fullName evidence="3">MarR family transcriptional regulator</fullName>
    </submittedName>
</protein>
<dbReference type="Pfam" id="PF24271">
    <property type="entry name" value="HVO_2833_C"/>
    <property type="match status" value="1"/>
</dbReference>
<sequence>MMLTRTELRVLSALHKPTSLRELSAQLGLSRARVSTITRSLEIKGLIERKREGKKIMVLPSSTKPLELFHELLARFPHMNFASLLAGRNLKVIGGMAIEKPRAAWEIALRANVSRYTVHHVLSGLMERLIVGKNEEGYFITKRFSLIKEFANEYFRLQNSIKAKSFSEDATIVWSGVNEFILATRSFNDKTLDLFQLTGLARFGDFGLTIISPGVYHYYWPSKQITLEEAIVHALVVSEPGTRELLYIITLLKAKKFNTAKLRRLALKFDVLEIINEIIEYLNGKEKGYPFPSRREVEEVYHQYFGRLKR</sequence>
<dbReference type="KEGG" id="thei:K1720_02945"/>
<gene>
    <name evidence="3" type="ORF">K1720_02945</name>
</gene>
<evidence type="ECO:0000259" key="2">
    <source>
        <dbReference type="Pfam" id="PF24271"/>
    </source>
</evidence>
<proteinExistence type="predicted"/>
<dbReference type="SUPFAM" id="SSF46785">
    <property type="entry name" value="Winged helix' DNA-binding domain"/>
    <property type="match status" value="1"/>
</dbReference>
<dbReference type="Gene3D" id="1.10.10.10">
    <property type="entry name" value="Winged helix-like DNA-binding domain superfamily/Winged helix DNA-binding domain"/>
    <property type="match status" value="1"/>
</dbReference>
<dbReference type="InterPro" id="IPR036388">
    <property type="entry name" value="WH-like_DNA-bd_sf"/>
</dbReference>
<feature type="domain" description="HVO-2833 C-terminal" evidence="2">
    <location>
        <begin position="195"/>
        <end position="304"/>
    </location>
</feature>
<dbReference type="CDD" id="cd00090">
    <property type="entry name" value="HTH_ARSR"/>
    <property type="match status" value="1"/>
</dbReference>